<evidence type="ECO:0000313" key="5">
    <source>
        <dbReference type="EMBL" id="CYX56592.1"/>
    </source>
</evidence>
<evidence type="ECO:0000256" key="3">
    <source>
        <dbReference type="ARBA" id="ARBA00023274"/>
    </source>
</evidence>
<dbReference type="RefSeq" id="WP_044765745.1">
    <property type="nucleotide sequence ID" value="NZ_CEHB01000141.1"/>
</dbReference>
<dbReference type="PANTHER" id="PTHR19836:SF19">
    <property type="entry name" value="SMALL RIBOSOMAL SUBUNIT PROTEIN US14M"/>
    <property type="match status" value="1"/>
</dbReference>
<dbReference type="GO" id="GO:0005737">
    <property type="term" value="C:cytoplasm"/>
    <property type="evidence" value="ECO:0007669"/>
    <property type="project" value="UniProtKB-ARBA"/>
</dbReference>
<proteinExistence type="predicted"/>
<dbReference type="InterPro" id="IPR043140">
    <property type="entry name" value="Ribosomal_uS14_sf"/>
</dbReference>
<dbReference type="AlphaFoldDB" id="A0A116R9Y2"/>
<evidence type="ECO:0000256" key="1">
    <source>
        <dbReference type="ARBA" id="ARBA00022730"/>
    </source>
</evidence>
<dbReference type="Proteomes" id="UP000074903">
    <property type="component" value="Unassembled WGS sequence"/>
</dbReference>
<dbReference type="GO" id="GO:0015935">
    <property type="term" value="C:small ribosomal subunit"/>
    <property type="evidence" value="ECO:0007669"/>
    <property type="project" value="TreeGrafter"/>
</dbReference>
<keyword evidence="2 5" id="KW-0689">Ribosomal protein</keyword>
<dbReference type="Gene3D" id="4.10.830.10">
    <property type="entry name" value="30s Ribosomal Protein S14, Chain N"/>
    <property type="match status" value="1"/>
</dbReference>
<organism evidence="5 6">
    <name type="scientific">Streptococcus suis</name>
    <dbReference type="NCBI Taxonomy" id="1307"/>
    <lineage>
        <taxon>Bacteria</taxon>
        <taxon>Bacillati</taxon>
        <taxon>Bacillota</taxon>
        <taxon>Bacilli</taxon>
        <taxon>Lactobacillales</taxon>
        <taxon>Streptococcaceae</taxon>
        <taxon>Streptococcus</taxon>
    </lineage>
</organism>
<keyword evidence="1" id="KW-0699">rRNA-binding</keyword>
<dbReference type="EMBL" id="FILX01000011">
    <property type="protein sequence ID" value="CYX56592.1"/>
    <property type="molecule type" value="Genomic_DNA"/>
</dbReference>
<sequence>MAKKSKMARYQRQLELIERYADLRKSLKEKGDYQALRKLPRDSNPNRLKYRDRTDGRPHAYMRKFGVSRITFRELAHLGQLPGVKKSKLVTSSNKASILPCFLLY</sequence>
<evidence type="ECO:0000256" key="4">
    <source>
        <dbReference type="ARBA" id="ARBA00035167"/>
    </source>
</evidence>
<protein>
    <recommendedName>
        <fullName evidence="4">Small ribosomal subunit protein uS14</fullName>
    </recommendedName>
</protein>
<dbReference type="GO" id="GO:0019843">
    <property type="term" value="F:rRNA binding"/>
    <property type="evidence" value="ECO:0007669"/>
    <property type="project" value="UniProtKB-KW"/>
</dbReference>
<keyword evidence="1" id="KW-0694">RNA-binding</keyword>
<name>A0A116R9Y2_STRSU</name>
<reference evidence="5 6" key="1">
    <citation type="submission" date="2016-02" db="EMBL/GenBank/DDBJ databases">
        <authorList>
            <consortium name="Pathogen Informatics"/>
        </authorList>
    </citation>
    <scope>NUCLEOTIDE SEQUENCE [LARGE SCALE GENOMIC DNA]</scope>
    <source>
        <strain evidence="5 6">SS993</strain>
    </source>
</reference>
<dbReference type="PANTHER" id="PTHR19836">
    <property type="entry name" value="30S RIBOSOMAL PROTEIN S14"/>
    <property type="match status" value="1"/>
</dbReference>
<keyword evidence="3" id="KW-0687">Ribonucleoprotein</keyword>
<dbReference type="SUPFAM" id="SSF57716">
    <property type="entry name" value="Glucocorticoid receptor-like (DNA-binding domain)"/>
    <property type="match status" value="1"/>
</dbReference>
<dbReference type="GO" id="GO:0003735">
    <property type="term" value="F:structural constituent of ribosome"/>
    <property type="evidence" value="ECO:0007669"/>
    <property type="project" value="InterPro"/>
</dbReference>
<evidence type="ECO:0000313" key="6">
    <source>
        <dbReference type="Proteomes" id="UP000074903"/>
    </source>
</evidence>
<gene>
    <name evidence="5" type="primary">rpsN2</name>
    <name evidence="5" type="ORF">ERS132531_00899</name>
</gene>
<evidence type="ECO:0000256" key="2">
    <source>
        <dbReference type="ARBA" id="ARBA00022980"/>
    </source>
</evidence>
<dbReference type="GO" id="GO:0006412">
    <property type="term" value="P:translation"/>
    <property type="evidence" value="ECO:0007669"/>
    <property type="project" value="InterPro"/>
</dbReference>
<dbReference type="NCBIfam" id="NF006477">
    <property type="entry name" value="PRK08881.1"/>
    <property type="match status" value="1"/>
</dbReference>
<dbReference type="Pfam" id="PF00253">
    <property type="entry name" value="Ribosomal_S14"/>
    <property type="match status" value="1"/>
</dbReference>
<dbReference type="InterPro" id="IPR001209">
    <property type="entry name" value="Ribosomal_uS14"/>
</dbReference>
<accession>A0A116R9Y2</accession>